<feature type="region of interest" description="Disordered" evidence="1">
    <location>
        <begin position="1918"/>
        <end position="1942"/>
    </location>
</feature>
<comment type="caution">
    <text evidence="2">The sequence shown here is derived from an EMBL/GenBank/DDBJ whole genome shotgun (WGS) entry which is preliminary data.</text>
</comment>
<feature type="compositionally biased region" description="Basic and acidic residues" evidence="1">
    <location>
        <begin position="809"/>
        <end position="820"/>
    </location>
</feature>
<feature type="region of interest" description="Disordered" evidence="1">
    <location>
        <begin position="59"/>
        <end position="79"/>
    </location>
</feature>
<dbReference type="Proteomes" id="UP000179807">
    <property type="component" value="Unassembled WGS sequence"/>
</dbReference>
<feature type="region of interest" description="Disordered" evidence="1">
    <location>
        <begin position="801"/>
        <end position="822"/>
    </location>
</feature>
<keyword evidence="3" id="KW-1185">Reference proteome</keyword>
<proteinExistence type="predicted"/>
<feature type="compositionally biased region" description="Polar residues" evidence="1">
    <location>
        <begin position="1013"/>
        <end position="1023"/>
    </location>
</feature>
<name>A0A1J4JLY3_9EUKA</name>
<sequence length="3199" mass="366735">MTENFPKSRGKARNNTRLKLNISQEAAIFERKERKNLQDFQKRHPNSFSLRKDIIYDSKNNENEDLDNQKNNETKKKSDKNIKSNLQIERNKIVTIHRFFQFKSLEEVNVPPNYQESRLFVKQMSEALNQVPISSQNINDNNSKHNDITNHNIKFELSSLETLSNEIDRALHFQMSDLTSICSPFDDAVSQRNEQIKKIGYSISENSLSFRQPFNISQLEVFHQEEDDDSKEINNYQSTNSNVFISTEEDNNHSHKYNDKKNQISKTEGRKVKIMKKRKIPMKISDAIAHSTTNNVVFDISVSSSVFSIAQDLQTPQILTGSDSMNFDSPKNILKFGLSPVASVSSIIMDDDEIPTEIQNPFNTHESQEVNDEITKYQQKEYQKKGQMVEKVEKKNNFVIDEINKNVIIPVSNTYSLSFSMTETFEKYQKSIPLKTSSINVNEIFEPIPHFKESEFETMTSIKLQKDHLKLVLEEFNDTENNYFITPNHSTKNCRFVTSPPSTMANVRFSPQNKTLKTSNSISNEAKSDINLDPSLISLSNHMIDSIQGQDDLTETPKHEKIKAKKPKFMKKLFETSEPVTMTSIKLVPPKLLLETSPAMYSNDNEVDITQMNFNNEEKLLPKPNFATISPSTLINVRKCPQENISLTSNFLEEEALHLPKNSTQIPTFITSDLVTVSSINLIHQSNNIDPNELIMDNSPQITTQLSSNETKRIKHQKIQTNLINDTTQGAKVNTTIDTDVSSYNQEILNKDKNLKTYCDYIPDFKLSESIKIISIGLIQKEKKLKTSNLLLNETLPINNLIDTNSEGEDNKTNKSEKSKSSKNALTKEFIENIEILPIYKEKRISTEKTDLSYQVNNKNKRKEPIGKFSSSKLSVLTNIQSTNYSDSSAQRNHELKKRNNIIKSIHESQYFSLEENYSGKREIVLNNEYIYIRSYKTIKKKPKNRSPSLIQSYNSLETHTYQISEPCEFSMPNKIIQKPKLTLSSSNNFENNFTELKPTLIVSLSSPTVSMNEPPQSILTTKHFNEKDDKERQPRKPSKVKKIDVSTNINMEKRTQSSISIDSNNIMKYDYSNNPIVLSKSNFTSIVNIKHLKNNENIISMLSPSTSKEVLETSTIFYNEFPGNNNHERNMISQLIFNKEQNNEALIPNDKPKETISNNETFTASDFLVITSTNNRLLYNKFDISPINHIFTNQENKLPITKPENEIKNKSTSLICELVNPGVVNLPPTEITKKKRLKSKNNASLPAKKPLKLSTSTSISFSANYPINIKRKKKPHIIIDDYQFFEKIEPKSDKNSKTQKRLGTRNPENPITQVEKREMSTTVNLIRKKKVYKREYTVFKREREDLSENTNMTVIMFDPIHIDVGQSLIMHKKSSYKQSTNKVDVKNSGNKHSFTISELASISSIDLSANDEMKAQNEQEFNFIDQYQSENSLTFIPNADDHLQIVPINNNNDKYLKRKKKHLIPETKNDFIHSGEKQSFTEEQTSQTEEINTNLMNSNKKKSIKMINNDINNGNKKQVIEENKVESKQKIKTNSVEENIQVNQTTEGVVDLLNENKLETESKLKPNRTQKDFVPKDITMSSLLSIISLPEKKQKYSILDQAECNISIPQQNVIQFNKHPKSQKQHKQKNSLKRNNEQNFSHNLNQNMKINSLQIFDQKNTGCIVSDKTLIPRMTTKNDIIFDQFSEKMVKFNKKTELIFHSENSIQNKSHQFRISNFSPLSSLQIPEINNKRSPSLKYETSIIFSKSFSKDSLPKISTYKKVAFQPGKFNESEIISFNRNDEIPKNNIQNPNLIQKAKEEKEKQSKMPIQKKETSKISNKFILIENNPIQNPYSPKINLSNLESITTIHENKSEDYVQKYIQTQIATDEKQTNFKFYSGDSFEVVKPIDSSTKLGNIQFEESNIVAVSISNSLDLNQNPNSNRSLSSNPNPKLTKENLKISSSKSFEANKTIKSSEIESNSSLQVSSSKSYNNIPCKLEKIPPSYIISILPDIRVNRNSISNSLSFEVTDNIHSSDFSPQLDSLPKPKSSSYEFKPQNKLDISMQKPFTIDTHSRGSLSMVFGSIAVDLNGNDEQREKTRKPQHQLLISNSCSKDCIHVGDEKSCKLDLQQPSSSTIKNKVYDIKNTISNKIEFSQSLDSRHQFRISKTAYDIQIPLSSTPLNSTSMIATPKLDDKYLETGVTTGTEINHKINQTLSQTRKDAASLAKEETKLQTVFGCYEIQSHVDLSQPKTHMKSNSLVKATVVSLNPEKFEKVQEIKIIPFSPKSYSNTFTQTENPNKSSNISKNKSSNLQIVFGSFEVGTPKENIILGKKETDLNVKHRHYSQISSQTILPISKFDTAVSSFNIDSEKLNSNEMMSQQNILQNNHKYETIFGCFEIQNYETVSHKIIESSNHDLDESITVSNQPIDVTNKGSELKLSLPIINAKSETNNYKDQSINPNFEIKQDHCIQQNENRDANIQTTSDEKNKYSITSDAIVNISKKNNNFEYLPISSTSFIPDISESQTQTIPSFEFIPKNKLSECNNVAFETPLINSQDDSLTTRKTQFIQSPKLREAPQAHQFPVELLNEMKNSHKITRLVLSQSHFYNIPLEENYINTKNKQIPLNTLQNHSCLIRNKISLNSSYCNSFEFIQNIPNNSKFTPQSDTFVIVPSSSHSDTEFHSSTQSNNSLTDHQNISFYNTPFNFSINHQEIFNNEQHNQKHVDGIETVIENQSMNSSDENHVNNQPSFLNYYRSFVNSNYKEKTDFSNTLSFEFINKNDIFRESHEPNQIFNSCPFSINPIQNHSHTFYCDQNQDEEDDNEIVNPDNFINRDNFNVFERKLTIEKMKPMFILLVNMHKLEEEDISDITEDCAALNKFVSPNLEIFNDVELCKKLIQKQMGEIKMLQKSLIKKDVELKSMTKKFELFKESAQKTLANYFNESRILHESNAKLTSQTQSLQKIIDSKYKAVYSLLKQKTVGCKLENISSIFSIEPEVKIINPNVLVSVTIEDISPNISSFNIQYSKSPNSHRRLYLSPTSSISNSIIPSLRPSGKITHVSEPPKRAFVPLKVDTTQILDIKEKKPNLSFSFSHMRVTRPKIFTNLHLEANLTVAHLMISNRFMNSYDSSKIDIKRNIDRFTVFTSLNPILNPSSRSISSQGSTFSLQSLDLNKIDSDFSYHLHHNDDRLQWKKNISLKIRKTQAISFIAHKKTTPK</sequence>
<feature type="region of interest" description="Disordered" evidence="1">
    <location>
        <begin position="1013"/>
        <end position="1043"/>
    </location>
</feature>
<dbReference type="RefSeq" id="XP_068351678.1">
    <property type="nucleotide sequence ID" value="XM_068494511.1"/>
</dbReference>
<dbReference type="EMBL" id="MLAK01001049">
    <property type="protein sequence ID" value="OHS98541.1"/>
    <property type="molecule type" value="Genomic_DNA"/>
</dbReference>
<feature type="compositionally biased region" description="Low complexity" evidence="1">
    <location>
        <begin position="1918"/>
        <end position="1934"/>
    </location>
</feature>
<organism evidence="2 3">
    <name type="scientific">Tritrichomonas foetus</name>
    <dbReference type="NCBI Taxonomy" id="1144522"/>
    <lineage>
        <taxon>Eukaryota</taxon>
        <taxon>Metamonada</taxon>
        <taxon>Parabasalia</taxon>
        <taxon>Tritrichomonadida</taxon>
        <taxon>Tritrichomonadidae</taxon>
        <taxon>Tritrichomonas</taxon>
    </lineage>
</organism>
<protein>
    <submittedName>
        <fullName evidence="2">Uncharacterized protein</fullName>
    </submittedName>
</protein>
<dbReference type="GeneID" id="94829215"/>
<accession>A0A1J4JLY3</accession>
<evidence type="ECO:0000313" key="2">
    <source>
        <dbReference type="EMBL" id="OHS98541.1"/>
    </source>
</evidence>
<dbReference type="VEuPathDB" id="TrichDB:TRFO_08816"/>
<evidence type="ECO:0000256" key="1">
    <source>
        <dbReference type="SAM" id="MobiDB-lite"/>
    </source>
</evidence>
<gene>
    <name evidence="2" type="ORF">TRFO_08816</name>
</gene>
<reference evidence="2" key="1">
    <citation type="submission" date="2016-10" db="EMBL/GenBank/DDBJ databases">
        <authorList>
            <person name="Benchimol M."/>
            <person name="Almeida L.G."/>
            <person name="Vasconcelos A.T."/>
            <person name="Perreira-Neves A."/>
            <person name="Rosa I.A."/>
            <person name="Tasca T."/>
            <person name="Bogo M.R."/>
            <person name="de Souza W."/>
        </authorList>
    </citation>
    <scope>NUCLEOTIDE SEQUENCE [LARGE SCALE GENOMIC DNA]</scope>
    <source>
        <strain evidence="2">K</strain>
    </source>
</reference>
<evidence type="ECO:0000313" key="3">
    <source>
        <dbReference type="Proteomes" id="UP000179807"/>
    </source>
</evidence>
<feature type="compositionally biased region" description="Basic and acidic residues" evidence="1">
    <location>
        <begin position="1024"/>
        <end position="1035"/>
    </location>
</feature>